<reference evidence="9" key="2">
    <citation type="submission" date="2020-09" db="EMBL/GenBank/DDBJ databases">
        <authorList>
            <person name="Sun Q."/>
            <person name="Zhou Y."/>
        </authorList>
    </citation>
    <scope>NUCLEOTIDE SEQUENCE</scope>
    <source>
        <strain evidence="9">CGMCC 1.15519</strain>
    </source>
</reference>
<keyword evidence="3" id="KW-0902">Two-component regulatory system</keyword>
<dbReference type="InterPro" id="IPR009057">
    <property type="entry name" value="Homeodomain-like_sf"/>
</dbReference>
<dbReference type="AlphaFoldDB" id="A0A916ZZW6"/>
<feature type="domain" description="Sigma-54 factor interaction" evidence="8">
    <location>
        <begin position="91"/>
        <end position="317"/>
    </location>
</feature>
<dbReference type="InterPro" id="IPR025944">
    <property type="entry name" value="Sigma_54_int_dom_CS"/>
</dbReference>
<evidence type="ECO:0000256" key="7">
    <source>
        <dbReference type="ARBA" id="ARBA00023163"/>
    </source>
</evidence>
<dbReference type="RefSeq" id="WP_188764015.1">
    <property type="nucleotide sequence ID" value="NZ_BMJM01000014.1"/>
</dbReference>
<keyword evidence="6" id="KW-0010">Activator</keyword>
<keyword evidence="1" id="KW-0547">Nucleotide-binding</keyword>
<evidence type="ECO:0000256" key="1">
    <source>
        <dbReference type="ARBA" id="ARBA00022741"/>
    </source>
</evidence>
<evidence type="ECO:0000256" key="4">
    <source>
        <dbReference type="ARBA" id="ARBA00023015"/>
    </source>
</evidence>
<dbReference type="Gene3D" id="3.40.50.300">
    <property type="entry name" value="P-loop containing nucleotide triphosphate hydrolases"/>
    <property type="match status" value="1"/>
</dbReference>
<dbReference type="Gene3D" id="1.10.10.60">
    <property type="entry name" value="Homeodomain-like"/>
    <property type="match status" value="1"/>
</dbReference>
<dbReference type="InterPro" id="IPR025943">
    <property type="entry name" value="Sigma_54_int_dom_ATP-bd_2"/>
</dbReference>
<dbReference type="EMBL" id="BMJM01000014">
    <property type="protein sequence ID" value="GGE20680.1"/>
    <property type="molecule type" value="Genomic_DNA"/>
</dbReference>
<dbReference type="GO" id="GO:0000160">
    <property type="term" value="P:phosphorelay signal transduction system"/>
    <property type="evidence" value="ECO:0007669"/>
    <property type="project" value="UniProtKB-KW"/>
</dbReference>
<evidence type="ECO:0000256" key="5">
    <source>
        <dbReference type="ARBA" id="ARBA00023125"/>
    </source>
</evidence>
<dbReference type="GO" id="GO:0043565">
    <property type="term" value="F:sequence-specific DNA binding"/>
    <property type="evidence" value="ECO:0007669"/>
    <property type="project" value="InterPro"/>
</dbReference>
<dbReference type="PANTHER" id="PTHR32071:SF21">
    <property type="entry name" value="TRANSCRIPTIONAL REGULATORY PROTEIN FLGR"/>
    <property type="match status" value="1"/>
</dbReference>
<dbReference type="InterPro" id="IPR003593">
    <property type="entry name" value="AAA+_ATPase"/>
</dbReference>
<evidence type="ECO:0000259" key="8">
    <source>
        <dbReference type="PROSITE" id="PS50045"/>
    </source>
</evidence>
<dbReference type="FunFam" id="3.40.50.300:FF:000006">
    <property type="entry name" value="DNA-binding transcriptional regulator NtrC"/>
    <property type="match status" value="1"/>
</dbReference>
<keyword evidence="7" id="KW-0804">Transcription</keyword>
<dbReference type="Pfam" id="PF25601">
    <property type="entry name" value="AAA_lid_14"/>
    <property type="match status" value="1"/>
</dbReference>
<dbReference type="Proteomes" id="UP000635071">
    <property type="component" value="Unassembled WGS sequence"/>
</dbReference>
<evidence type="ECO:0000256" key="2">
    <source>
        <dbReference type="ARBA" id="ARBA00022840"/>
    </source>
</evidence>
<evidence type="ECO:0000313" key="9">
    <source>
        <dbReference type="EMBL" id="GGE20680.1"/>
    </source>
</evidence>
<organism evidence="9 10">
    <name type="scientific">Sandarakinorhabdus glacialis</name>
    <dbReference type="NCBI Taxonomy" id="1614636"/>
    <lineage>
        <taxon>Bacteria</taxon>
        <taxon>Pseudomonadati</taxon>
        <taxon>Pseudomonadota</taxon>
        <taxon>Alphaproteobacteria</taxon>
        <taxon>Sphingomonadales</taxon>
        <taxon>Sphingosinicellaceae</taxon>
        <taxon>Sandarakinorhabdus</taxon>
    </lineage>
</organism>
<accession>A0A916ZZW6</accession>
<evidence type="ECO:0000256" key="6">
    <source>
        <dbReference type="ARBA" id="ARBA00023159"/>
    </source>
</evidence>
<dbReference type="PROSITE" id="PS50045">
    <property type="entry name" value="SIGMA54_INTERACT_4"/>
    <property type="match status" value="1"/>
</dbReference>
<sequence length="407" mass="43295">MNNSSAAKIIPKPTGRSASVDWLPGLSAIDLGDTLLVCDGSQPGWRHVALAPAARSRAVVQHNRLDLRVAPGDHEFALALIAAFIARGEAPTAAAQSSRDLLALAARVAPRDISILIEGATGTGKEGLSRLVHDLSPRRDSPFVAVNCAALPEAMLEAALFGHERGAFTGAVGGGRGLFRAADGGTLLLDEVSEIPLALQAKLLRALQEREVLPIGAVKPEKVDVRIIACANRDLAGEVAAGRFRADLFYRLAVFPLRTQTLAERPQDVVAIAAHWLLKAAADTVCWPTAAALARLSAHPWPGNVRELGNVLDRALVLCDGDRIEVSHLIFDRLALPDEDSAALPGLVRHHEARVIRDVLAETRSRRAAAERLGISERTLRYKIAAMGAGRPIVQHAGQSGAQNTVQ</sequence>
<dbReference type="InterPro" id="IPR058031">
    <property type="entry name" value="AAA_lid_NorR"/>
</dbReference>
<dbReference type="GO" id="GO:0005524">
    <property type="term" value="F:ATP binding"/>
    <property type="evidence" value="ECO:0007669"/>
    <property type="project" value="UniProtKB-KW"/>
</dbReference>
<dbReference type="SMART" id="SM00382">
    <property type="entry name" value="AAA"/>
    <property type="match status" value="1"/>
</dbReference>
<dbReference type="SUPFAM" id="SSF46689">
    <property type="entry name" value="Homeodomain-like"/>
    <property type="match status" value="1"/>
</dbReference>
<proteinExistence type="predicted"/>
<name>A0A916ZZW6_9SPHN</name>
<dbReference type="Pfam" id="PF02954">
    <property type="entry name" value="HTH_8"/>
    <property type="match status" value="1"/>
</dbReference>
<gene>
    <name evidence="9" type="primary">fleR</name>
    <name evidence="9" type="ORF">GCM10011529_29180</name>
</gene>
<protein>
    <submittedName>
        <fullName evidence="9">Sigma-54-dependent Fis family transcriptional regulator</fullName>
    </submittedName>
</protein>
<dbReference type="CDD" id="cd00009">
    <property type="entry name" value="AAA"/>
    <property type="match status" value="1"/>
</dbReference>
<keyword evidence="5" id="KW-0238">DNA-binding</keyword>
<dbReference type="PANTHER" id="PTHR32071">
    <property type="entry name" value="TRANSCRIPTIONAL REGULATORY PROTEIN"/>
    <property type="match status" value="1"/>
</dbReference>
<dbReference type="PROSITE" id="PS00676">
    <property type="entry name" value="SIGMA54_INTERACT_2"/>
    <property type="match status" value="1"/>
</dbReference>
<evidence type="ECO:0000313" key="10">
    <source>
        <dbReference type="Proteomes" id="UP000635071"/>
    </source>
</evidence>
<dbReference type="InterPro" id="IPR002078">
    <property type="entry name" value="Sigma_54_int"/>
</dbReference>
<dbReference type="PROSITE" id="PS00688">
    <property type="entry name" value="SIGMA54_INTERACT_3"/>
    <property type="match status" value="1"/>
</dbReference>
<keyword evidence="10" id="KW-1185">Reference proteome</keyword>
<keyword evidence="2" id="KW-0067">ATP-binding</keyword>
<keyword evidence="4" id="KW-0805">Transcription regulation</keyword>
<reference evidence="9" key="1">
    <citation type="journal article" date="2014" name="Int. J. Syst. Evol. Microbiol.">
        <title>Complete genome sequence of Corynebacterium casei LMG S-19264T (=DSM 44701T), isolated from a smear-ripened cheese.</title>
        <authorList>
            <consortium name="US DOE Joint Genome Institute (JGI-PGF)"/>
            <person name="Walter F."/>
            <person name="Albersmeier A."/>
            <person name="Kalinowski J."/>
            <person name="Ruckert C."/>
        </authorList>
    </citation>
    <scope>NUCLEOTIDE SEQUENCE</scope>
    <source>
        <strain evidence="9">CGMCC 1.15519</strain>
    </source>
</reference>
<dbReference type="InterPro" id="IPR027417">
    <property type="entry name" value="P-loop_NTPase"/>
</dbReference>
<evidence type="ECO:0000256" key="3">
    <source>
        <dbReference type="ARBA" id="ARBA00023012"/>
    </source>
</evidence>
<dbReference type="Gene3D" id="1.10.8.60">
    <property type="match status" value="1"/>
</dbReference>
<dbReference type="SUPFAM" id="SSF52540">
    <property type="entry name" value="P-loop containing nucleoside triphosphate hydrolases"/>
    <property type="match status" value="1"/>
</dbReference>
<dbReference type="Pfam" id="PF00158">
    <property type="entry name" value="Sigma54_activat"/>
    <property type="match status" value="1"/>
</dbReference>
<comment type="caution">
    <text evidence="9">The sequence shown here is derived from an EMBL/GenBank/DDBJ whole genome shotgun (WGS) entry which is preliminary data.</text>
</comment>
<dbReference type="GO" id="GO:0006355">
    <property type="term" value="P:regulation of DNA-templated transcription"/>
    <property type="evidence" value="ECO:0007669"/>
    <property type="project" value="InterPro"/>
</dbReference>
<dbReference type="InterPro" id="IPR002197">
    <property type="entry name" value="HTH_Fis"/>
</dbReference>